<reference evidence="3" key="2">
    <citation type="submission" date="2025-08" db="UniProtKB">
        <authorList>
            <consortium name="RefSeq"/>
        </authorList>
    </citation>
    <scope>IDENTIFICATION</scope>
</reference>
<feature type="compositionally biased region" description="Polar residues" evidence="1">
    <location>
        <begin position="109"/>
        <end position="124"/>
    </location>
</feature>
<gene>
    <name evidence="3" type="primary">LOC107014788</name>
</gene>
<evidence type="ECO:0000313" key="3">
    <source>
        <dbReference type="RefSeq" id="XP_015070361.1"/>
    </source>
</evidence>
<evidence type="ECO:0000313" key="2">
    <source>
        <dbReference type="Proteomes" id="UP000694930"/>
    </source>
</evidence>
<evidence type="ECO:0000256" key="1">
    <source>
        <dbReference type="SAM" id="MobiDB-lite"/>
    </source>
</evidence>
<dbReference type="RefSeq" id="XP_015070361.1">
    <property type="nucleotide sequence ID" value="XM_015214875.2"/>
</dbReference>
<reference evidence="2" key="1">
    <citation type="journal article" date="2014" name="Nat. Genet.">
        <title>The genome of the stress-tolerant wild tomato species Solanum pennellii.</title>
        <authorList>
            <person name="Bolger A."/>
            <person name="Scossa F."/>
            <person name="Bolger M.E."/>
            <person name="Lanz C."/>
            <person name="Maumus F."/>
            <person name="Tohge T."/>
            <person name="Quesneville H."/>
            <person name="Alseekh S."/>
            <person name="Sorensen I."/>
            <person name="Lichtenstein G."/>
            <person name="Fich E.A."/>
            <person name="Conte M."/>
            <person name="Keller H."/>
            <person name="Schneeberger K."/>
            <person name="Schwacke R."/>
            <person name="Ofner I."/>
            <person name="Vrebalov J."/>
            <person name="Xu Y."/>
            <person name="Osorio S."/>
            <person name="Aflitos S.A."/>
            <person name="Schijlen E."/>
            <person name="Jimenez-Gomez J.M."/>
            <person name="Ryngajllo M."/>
            <person name="Kimura S."/>
            <person name="Kumar R."/>
            <person name="Koenig D."/>
            <person name="Headland L.R."/>
            <person name="Maloof J.N."/>
            <person name="Sinha N."/>
            <person name="van Ham R.C."/>
            <person name="Lankhorst R.K."/>
            <person name="Mao L."/>
            <person name="Vogel A."/>
            <person name="Arsova B."/>
            <person name="Panstruga R."/>
            <person name="Fei Z."/>
            <person name="Rose J.K."/>
            <person name="Zamir D."/>
            <person name="Carrari F."/>
            <person name="Giovannoni J.J."/>
            <person name="Weigel D."/>
            <person name="Usadel B."/>
            <person name="Fernie A.R."/>
        </authorList>
    </citation>
    <scope>NUCLEOTIDE SEQUENCE [LARGE SCALE GENOMIC DNA]</scope>
    <source>
        <strain evidence="2">cv. LA0716</strain>
    </source>
</reference>
<organism evidence="2 3">
    <name type="scientific">Solanum pennellii</name>
    <name type="common">Tomato</name>
    <name type="synonym">Lycopersicon pennellii</name>
    <dbReference type="NCBI Taxonomy" id="28526"/>
    <lineage>
        <taxon>Eukaryota</taxon>
        <taxon>Viridiplantae</taxon>
        <taxon>Streptophyta</taxon>
        <taxon>Embryophyta</taxon>
        <taxon>Tracheophyta</taxon>
        <taxon>Spermatophyta</taxon>
        <taxon>Magnoliopsida</taxon>
        <taxon>eudicotyledons</taxon>
        <taxon>Gunneridae</taxon>
        <taxon>Pentapetalae</taxon>
        <taxon>asterids</taxon>
        <taxon>lamiids</taxon>
        <taxon>Solanales</taxon>
        <taxon>Solanaceae</taxon>
        <taxon>Solanoideae</taxon>
        <taxon>Solaneae</taxon>
        <taxon>Solanum</taxon>
        <taxon>Solanum subgen. Lycopersicon</taxon>
    </lineage>
</organism>
<name>A0ABM1GFE9_SOLPN</name>
<feature type="region of interest" description="Disordered" evidence="1">
    <location>
        <begin position="1"/>
        <end position="21"/>
    </location>
</feature>
<feature type="region of interest" description="Disordered" evidence="1">
    <location>
        <begin position="108"/>
        <end position="160"/>
    </location>
</feature>
<dbReference type="GeneID" id="107014788"/>
<sequence>MITLKLSNNLSGNQSSNTEQSKKHHMISLSIGSFNCSNTFKHHIYIYEISSPQLQSYQITINIEKTPFNSAYSSKTMKSYSRILAAFVLALLLILTSESNAAHAARFLSNKQHPSQKTSTSQTLKGLHTKQKKPFKKVDSSFRRIPPSRWNPIQNKYKPP</sequence>
<accession>A0ABM1GFE9</accession>
<keyword evidence="2" id="KW-1185">Reference proteome</keyword>
<feature type="compositionally biased region" description="Low complexity" evidence="1">
    <location>
        <begin position="1"/>
        <end position="17"/>
    </location>
</feature>
<dbReference type="Proteomes" id="UP000694930">
    <property type="component" value="Chromosome 3"/>
</dbReference>
<protein>
    <submittedName>
        <fullName evidence="3">Uncharacterized protein LOC107014788</fullName>
    </submittedName>
</protein>
<proteinExistence type="predicted"/>